<name>A0AAE1Z9P0_SCHME</name>
<dbReference type="PANTHER" id="PTHR13199">
    <property type="entry name" value="GH03947P"/>
    <property type="match status" value="1"/>
</dbReference>
<dbReference type="SMART" id="SM01177">
    <property type="entry name" value="DUF4210"/>
    <property type="match status" value="1"/>
</dbReference>
<feature type="region of interest" description="Disordered" evidence="2">
    <location>
        <begin position="801"/>
        <end position="829"/>
    </location>
</feature>
<accession>A0AAE1Z9P0</accession>
<evidence type="ECO:0000256" key="1">
    <source>
        <dbReference type="ARBA" id="ARBA00034497"/>
    </source>
</evidence>
<dbReference type="InterPro" id="IPR033473">
    <property type="entry name" value="Atos-like_C"/>
</dbReference>
<dbReference type="InterPro" id="IPR051506">
    <property type="entry name" value="ATOS_Transcription_Regulators"/>
</dbReference>
<proteinExistence type="inferred from homology"/>
<sequence length="829" mass="92345">MPGCGKCFPPVGLADLDVSTWNTSLIPSTTHVKPNLYLPNVLNLPKGYMNEEVVRSPIVVLTDTEEKFIQSTFRNPLYNVLPPCSSWDCTDSDQSTLTKKSSRVAESNRISQVPLESPPRKQQRVSCYTHELTSATNESESVNESFSAANPTIIKAPNVQREGCINKVIAEFTLLNVERDLIVNSVDNLNSCSLTSSCLSPVNSCFSSSLDVHRDAIQCTHLSCSIAKKRDHASESQLSTDAENSVLLASPSASSQPVPGLNRRRNATSVSLWPSSSYHNDGIPFFNRRTGLPLQSSPVPLKRSTSGKFDFDSSLNHMKTSRSSVCMIYNHNLQNSSEINNDHVKEPSSSVENLQSTVQFNNTSVNDTTTDISDKNESISNKSNRTMSFRRRPSSLRFISQHQEKSFNSSGIAVNPGNNRHTVAATRRRNYPVEMDSIELSCSAPPSGDRGFQMCANMTDRLSNTMACTPVPHGSSQHLLVNFEESMLNGRIHPVGQVEGFSLELGASGSFYPNHIRLPMKAYFFNLSDDNAPSPYLGYADLKQLPSNKGYHIPKKGSIQLTLFNPTGLVVKMFVIVYDLADMPPNCQTFLRQRTVYMPIQQNQFPVCEPPQSTTWPNHIHLCQMSNHRNSSSTQSSQVPPCHLHSRQYNSSSHQTTHEAIIHNINSTNKTPVTTSTCSTPDHIWNASPKPLTEPSTPSFLPFSSSSSCSCSSVSSKCSTNSYGSQNAIYANGALNSRNELPAYLRYLVHLRFHTTRSGKLYLHTDLRLIFSRDKFEFDPRVATYELRSFIDAPSNPRYSPKKWSTRHHHHHHNSLKHPRKATINTRVT</sequence>
<feature type="compositionally biased region" description="Polar residues" evidence="2">
    <location>
        <begin position="378"/>
        <end position="387"/>
    </location>
</feature>
<dbReference type="PANTHER" id="PTHR13199:SF11">
    <property type="entry name" value="PROTEIN ATOSSA"/>
    <property type="match status" value="1"/>
</dbReference>
<gene>
    <name evidence="4" type="ORF">MN116_007289</name>
</gene>
<evidence type="ECO:0000259" key="3">
    <source>
        <dbReference type="SMART" id="SM01177"/>
    </source>
</evidence>
<dbReference type="Proteomes" id="UP001292079">
    <property type="component" value="Unassembled WGS sequence"/>
</dbReference>
<dbReference type="AlphaFoldDB" id="A0AAE1Z9P0"/>
<reference evidence="4" key="2">
    <citation type="journal article" date="2023" name="Infect Dis Poverty">
        <title>Chromosome-scale genome of the human blood fluke Schistosoma mekongi and its implications for public health.</title>
        <authorList>
            <person name="Zhou M."/>
            <person name="Xu L."/>
            <person name="Xu D."/>
            <person name="Chen W."/>
            <person name="Khan J."/>
            <person name="Hu Y."/>
            <person name="Huang H."/>
            <person name="Wei H."/>
            <person name="Zhang Y."/>
            <person name="Chusongsang P."/>
            <person name="Tanasarnprasert K."/>
            <person name="Hu X."/>
            <person name="Limpanont Y."/>
            <person name="Lv Z."/>
        </authorList>
    </citation>
    <scope>NUCLEOTIDE SEQUENCE</scope>
    <source>
        <strain evidence="4">LV_2022a</strain>
    </source>
</reference>
<feature type="compositionally biased region" description="Basic residues" evidence="2">
    <location>
        <begin position="801"/>
        <end position="821"/>
    </location>
</feature>
<dbReference type="EMBL" id="JALJAT010000005">
    <property type="protein sequence ID" value="KAK4469770.1"/>
    <property type="molecule type" value="Genomic_DNA"/>
</dbReference>
<dbReference type="Pfam" id="PF13915">
    <property type="entry name" value="DUF4210"/>
    <property type="match status" value="1"/>
</dbReference>
<comment type="caution">
    <text evidence="4">The sequence shown here is derived from an EMBL/GenBank/DDBJ whole genome shotgun (WGS) entry which is preliminary data.</text>
</comment>
<feature type="region of interest" description="Disordered" evidence="2">
    <location>
        <begin position="364"/>
        <end position="392"/>
    </location>
</feature>
<organism evidence="4 5">
    <name type="scientific">Schistosoma mekongi</name>
    <name type="common">Parasitic worm</name>
    <dbReference type="NCBI Taxonomy" id="38744"/>
    <lineage>
        <taxon>Eukaryota</taxon>
        <taxon>Metazoa</taxon>
        <taxon>Spiralia</taxon>
        <taxon>Lophotrochozoa</taxon>
        <taxon>Platyhelminthes</taxon>
        <taxon>Trematoda</taxon>
        <taxon>Digenea</taxon>
        <taxon>Strigeidida</taxon>
        <taxon>Schistosomatoidea</taxon>
        <taxon>Schistosomatidae</taxon>
        <taxon>Schistosoma</taxon>
    </lineage>
</organism>
<protein>
    <recommendedName>
        <fullName evidence="3">Atos-like conserved domain-containing protein</fullName>
    </recommendedName>
</protein>
<evidence type="ECO:0000313" key="4">
    <source>
        <dbReference type="EMBL" id="KAK4469770.1"/>
    </source>
</evidence>
<evidence type="ECO:0000313" key="5">
    <source>
        <dbReference type="Proteomes" id="UP001292079"/>
    </source>
</evidence>
<comment type="similarity">
    <text evidence="1">Belongs to the ATOS family.</text>
</comment>
<evidence type="ECO:0000256" key="2">
    <source>
        <dbReference type="SAM" id="MobiDB-lite"/>
    </source>
</evidence>
<reference evidence="4" key="1">
    <citation type="submission" date="2022-04" db="EMBL/GenBank/DDBJ databases">
        <authorList>
            <person name="Xu L."/>
            <person name="Lv Z."/>
        </authorList>
    </citation>
    <scope>NUCLEOTIDE SEQUENCE</scope>
    <source>
        <strain evidence="4">LV_2022a</strain>
    </source>
</reference>
<dbReference type="Pfam" id="PF13889">
    <property type="entry name" value="Chromosome_seg"/>
    <property type="match status" value="1"/>
</dbReference>
<keyword evidence="5" id="KW-1185">Reference proteome</keyword>
<feature type="domain" description="Atos-like conserved" evidence="3">
    <location>
        <begin position="479"/>
        <end position="537"/>
    </location>
</feature>
<dbReference type="InterPro" id="IPR025261">
    <property type="entry name" value="Atos-like_cons_dom"/>
</dbReference>